<sequence>MDTRGKSNMEFRNEVQEALARHESTFDQIHNTFQTVLTELQSLRVSGSLNSQPLDNPFAAENSHNQPFNHNPTRLKLSFPKFNGEDPTGWIFKAEQYFDFNSIAPEQHVQLASFHLDGIALQWHRWLTKGRGPLNWDEFTKAVLLHFSPTDFEDPSEALSRLKQTSTVAVYQEAFERLSHRVDDLLEHYLIGCFTAGLRDDIRLDVKIKKPRTLAEAIGVARLIEERNSLQKKGSNSYHSATTTTIAPKTTAGILGPSPAQNTNPPAKNPQPTMPLPEISFHAIAGTEHPQTLRLMGKIRNRAITILIDGGSTHNFIDQAVVTKFGLPVTTDQKLQVMVANRDKIDCVGRCLGLTILIQDHPITTDFYVLPVAACQAVLGVQWLATLGPVETDYHKLTISFQHGGKHCMFHGLKQPDPAAFDEKSFQHLNGQAIFFQIVPTIEPVLTKDHPPDLAHVLTEFANVFAAPTTLPPTRSHDHRIPLQPNQDLVSVRPYRYPYYQKVEIEKMRVWAIAAPLNKLLSKEGFHWTSETATAFSRLKEALTSPPVLRLPDFSQPFVIESDACGIGIGAILSQGNQPVAYFSEVLKPSALAWSTYEKEMLAIVKAIRKWRPYLLGKPFIVRTDQKNLKYLLEQRITTPAQTRWLPKILGYDYVIEYKKGTENGGADALSRSGEAQFLAISLPVSDWWTILQGEVAKDSFYSQLLESIPSHLQPQYSLRDGVLFKNGSIYLSPQSSLLPAILSAHHSSAIGGHFGYHKTMSRIRASFTWPQMRTVHPYTASSMAKVFSSKFSVSTECQPPFYHPQTDGQTEVVNRTLEQYLRCFTSERPTTWMAWLALAEYSYNTATHSSTKVSPFEAVYGQPPPSLLSYIPGTTKPLLYFPSCRPPLKASEVLPQPEAILDTRVIHKGRYRPKLEVLAKWKGAPADDATWENRWRFSKSYPDFILADKDTVRGEE</sequence>
<dbReference type="CDD" id="cd00303">
    <property type="entry name" value="retropepsin_like"/>
    <property type="match status" value="1"/>
</dbReference>
<name>A0A7J0GPU1_9ERIC</name>
<dbReference type="GO" id="GO:0016779">
    <property type="term" value="F:nucleotidyltransferase activity"/>
    <property type="evidence" value="ECO:0007669"/>
    <property type="project" value="UniProtKB-KW"/>
</dbReference>
<dbReference type="CDD" id="cd09274">
    <property type="entry name" value="RNase_HI_RT_Ty3"/>
    <property type="match status" value="1"/>
</dbReference>
<dbReference type="Gene3D" id="3.10.20.370">
    <property type="match status" value="1"/>
</dbReference>
<dbReference type="SUPFAM" id="SSF54160">
    <property type="entry name" value="Chromo domain-like"/>
    <property type="match status" value="1"/>
</dbReference>
<dbReference type="InterPro" id="IPR043502">
    <property type="entry name" value="DNA/RNA_pol_sf"/>
</dbReference>
<dbReference type="InterPro" id="IPR023780">
    <property type="entry name" value="Chromo_domain"/>
</dbReference>
<proteinExistence type="predicted"/>
<dbReference type="Gene3D" id="3.30.420.10">
    <property type="entry name" value="Ribonuclease H-like superfamily/Ribonuclease H"/>
    <property type="match status" value="1"/>
</dbReference>
<evidence type="ECO:0000256" key="3">
    <source>
        <dbReference type="ARBA" id="ARBA00022722"/>
    </source>
</evidence>
<keyword evidence="4" id="KW-0255">Endonuclease</keyword>
<feature type="domain" description="Integrase catalytic" evidence="7">
    <location>
        <begin position="779"/>
        <end position="864"/>
    </location>
</feature>
<dbReference type="InterPro" id="IPR041588">
    <property type="entry name" value="Integrase_H2C2"/>
</dbReference>
<dbReference type="SUPFAM" id="SSF50630">
    <property type="entry name" value="Acid proteases"/>
    <property type="match status" value="1"/>
</dbReference>
<dbReference type="PANTHER" id="PTHR37984">
    <property type="entry name" value="PROTEIN CBG26694"/>
    <property type="match status" value="1"/>
</dbReference>
<keyword evidence="5" id="KW-0511">Multifunctional enzyme</keyword>
<keyword evidence="9" id="KW-1185">Reference proteome</keyword>
<keyword evidence="4" id="KW-0378">Hydrolase</keyword>
<evidence type="ECO:0000256" key="1">
    <source>
        <dbReference type="ARBA" id="ARBA00022679"/>
    </source>
</evidence>
<dbReference type="Pfam" id="PF17919">
    <property type="entry name" value="RT_RNaseH_2"/>
    <property type="match status" value="1"/>
</dbReference>
<comment type="caution">
    <text evidence="8">The sequence shown here is derived from an EMBL/GenBank/DDBJ whole genome shotgun (WGS) entry which is preliminary data.</text>
</comment>
<dbReference type="Gene3D" id="1.10.340.70">
    <property type="match status" value="1"/>
</dbReference>
<dbReference type="Gene3D" id="2.40.50.40">
    <property type="match status" value="1"/>
</dbReference>
<organism evidence="8 9">
    <name type="scientific">Actinidia rufa</name>
    <dbReference type="NCBI Taxonomy" id="165716"/>
    <lineage>
        <taxon>Eukaryota</taxon>
        <taxon>Viridiplantae</taxon>
        <taxon>Streptophyta</taxon>
        <taxon>Embryophyta</taxon>
        <taxon>Tracheophyta</taxon>
        <taxon>Spermatophyta</taxon>
        <taxon>Magnoliopsida</taxon>
        <taxon>eudicotyledons</taxon>
        <taxon>Gunneridae</taxon>
        <taxon>Pentapetalae</taxon>
        <taxon>asterids</taxon>
        <taxon>Ericales</taxon>
        <taxon>Actinidiaceae</taxon>
        <taxon>Actinidia</taxon>
    </lineage>
</organism>
<accession>A0A7J0GPU1</accession>
<evidence type="ECO:0000259" key="7">
    <source>
        <dbReference type="PROSITE" id="PS50994"/>
    </source>
</evidence>
<evidence type="ECO:0000256" key="5">
    <source>
        <dbReference type="ARBA" id="ARBA00023268"/>
    </source>
</evidence>
<dbReference type="InterPro" id="IPR021109">
    <property type="entry name" value="Peptidase_aspartic_dom_sf"/>
</dbReference>
<dbReference type="InterPro" id="IPR036397">
    <property type="entry name" value="RNaseH_sf"/>
</dbReference>
<dbReference type="InterPro" id="IPR041577">
    <property type="entry name" value="RT_RNaseH_2"/>
</dbReference>
<gene>
    <name evidence="8" type="ORF">Acr_23g0011860</name>
</gene>
<dbReference type="Pfam" id="PF08284">
    <property type="entry name" value="RVP_2"/>
    <property type="match status" value="1"/>
</dbReference>
<evidence type="ECO:0000256" key="4">
    <source>
        <dbReference type="ARBA" id="ARBA00022759"/>
    </source>
</evidence>
<dbReference type="InterPro" id="IPR043128">
    <property type="entry name" value="Rev_trsase/Diguanyl_cyclase"/>
</dbReference>
<dbReference type="Gene3D" id="3.30.70.270">
    <property type="match status" value="1"/>
</dbReference>
<evidence type="ECO:0000259" key="6">
    <source>
        <dbReference type="PROSITE" id="PS50013"/>
    </source>
</evidence>
<dbReference type="OrthoDB" id="1742365at2759"/>
<keyword evidence="3" id="KW-0540">Nuclease</keyword>
<dbReference type="PROSITE" id="PS50994">
    <property type="entry name" value="INTEGRASE"/>
    <property type="match status" value="1"/>
</dbReference>
<dbReference type="InterPro" id="IPR016197">
    <property type="entry name" value="Chromo-like_dom_sf"/>
</dbReference>
<dbReference type="Pfam" id="PF03732">
    <property type="entry name" value="Retrotrans_gag"/>
    <property type="match status" value="1"/>
</dbReference>
<dbReference type="InterPro" id="IPR000953">
    <property type="entry name" value="Chromo/chromo_shadow_dom"/>
</dbReference>
<dbReference type="Gene3D" id="2.40.70.10">
    <property type="entry name" value="Acid Proteases"/>
    <property type="match status" value="1"/>
</dbReference>
<protein>
    <submittedName>
        <fullName evidence="8">Uncharacterized protein</fullName>
    </submittedName>
</protein>
<evidence type="ECO:0000313" key="9">
    <source>
        <dbReference type="Proteomes" id="UP000585474"/>
    </source>
</evidence>
<dbReference type="GO" id="GO:0015074">
    <property type="term" value="P:DNA integration"/>
    <property type="evidence" value="ECO:0007669"/>
    <property type="project" value="InterPro"/>
</dbReference>
<keyword evidence="2" id="KW-0548">Nucleotidyltransferase</keyword>
<dbReference type="PROSITE" id="PS50013">
    <property type="entry name" value="CHROMO_2"/>
    <property type="match status" value="1"/>
</dbReference>
<dbReference type="InterPro" id="IPR050951">
    <property type="entry name" value="Retrovirus_Pol_polyprotein"/>
</dbReference>
<keyword evidence="1" id="KW-0808">Transferase</keyword>
<dbReference type="Proteomes" id="UP000585474">
    <property type="component" value="Unassembled WGS sequence"/>
</dbReference>
<dbReference type="InterPro" id="IPR005162">
    <property type="entry name" value="Retrotrans_gag_dom"/>
</dbReference>
<dbReference type="SUPFAM" id="SSF53098">
    <property type="entry name" value="Ribonuclease H-like"/>
    <property type="match status" value="1"/>
</dbReference>
<dbReference type="InterPro" id="IPR001584">
    <property type="entry name" value="Integrase_cat-core"/>
</dbReference>
<reference evidence="8 9" key="1">
    <citation type="submission" date="2019-07" db="EMBL/GenBank/DDBJ databases">
        <title>De Novo Assembly of kiwifruit Actinidia rufa.</title>
        <authorList>
            <person name="Sugita-Konishi S."/>
            <person name="Sato K."/>
            <person name="Mori E."/>
            <person name="Abe Y."/>
            <person name="Kisaki G."/>
            <person name="Hamano K."/>
            <person name="Suezawa K."/>
            <person name="Otani M."/>
            <person name="Fukuda T."/>
            <person name="Manabe T."/>
            <person name="Gomi K."/>
            <person name="Tabuchi M."/>
            <person name="Akimitsu K."/>
            <person name="Kataoka I."/>
        </authorList>
    </citation>
    <scope>NUCLEOTIDE SEQUENCE [LARGE SCALE GENOMIC DNA]</scope>
    <source>
        <strain evidence="9">cv. Fuchu</strain>
    </source>
</reference>
<evidence type="ECO:0000313" key="8">
    <source>
        <dbReference type="EMBL" id="GFZ12801.1"/>
    </source>
</evidence>
<dbReference type="Pfam" id="PF00385">
    <property type="entry name" value="Chromo"/>
    <property type="match status" value="1"/>
</dbReference>
<feature type="domain" description="Chromo" evidence="6">
    <location>
        <begin position="896"/>
        <end position="933"/>
    </location>
</feature>
<dbReference type="GO" id="GO:0003676">
    <property type="term" value="F:nucleic acid binding"/>
    <property type="evidence" value="ECO:0007669"/>
    <property type="project" value="InterPro"/>
</dbReference>
<dbReference type="EMBL" id="BJWL01000023">
    <property type="protein sequence ID" value="GFZ12801.1"/>
    <property type="molecule type" value="Genomic_DNA"/>
</dbReference>
<dbReference type="SUPFAM" id="SSF56672">
    <property type="entry name" value="DNA/RNA polymerases"/>
    <property type="match status" value="1"/>
</dbReference>
<dbReference type="PANTHER" id="PTHR37984:SF5">
    <property type="entry name" value="PROTEIN NYNRIN-LIKE"/>
    <property type="match status" value="1"/>
</dbReference>
<dbReference type="InterPro" id="IPR012337">
    <property type="entry name" value="RNaseH-like_sf"/>
</dbReference>
<evidence type="ECO:0000256" key="2">
    <source>
        <dbReference type="ARBA" id="ARBA00022695"/>
    </source>
</evidence>
<dbReference type="GO" id="GO:0004519">
    <property type="term" value="F:endonuclease activity"/>
    <property type="evidence" value="ECO:0007669"/>
    <property type="project" value="UniProtKB-KW"/>
</dbReference>
<dbReference type="AlphaFoldDB" id="A0A7J0GPU1"/>
<dbReference type="Pfam" id="PF17921">
    <property type="entry name" value="Integrase_H2C2"/>
    <property type="match status" value="1"/>
</dbReference>